<accession>A0A0A9BDY3</accession>
<organism evidence="1">
    <name type="scientific">Arundo donax</name>
    <name type="common">Giant reed</name>
    <name type="synonym">Donax arundinaceus</name>
    <dbReference type="NCBI Taxonomy" id="35708"/>
    <lineage>
        <taxon>Eukaryota</taxon>
        <taxon>Viridiplantae</taxon>
        <taxon>Streptophyta</taxon>
        <taxon>Embryophyta</taxon>
        <taxon>Tracheophyta</taxon>
        <taxon>Spermatophyta</taxon>
        <taxon>Magnoliopsida</taxon>
        <taxon>Liliopsida</taxon>
        <taxon>Poales</taxon>
        <taxon>Poaceae</taxon>
        <taxon>PACMAD clade</taxon>
        <taxon>Arundinoideae</taxon>
        <taxon>Arundineae</taxon>
        <taxon>Arundo</taxon>
    </lineage>
</organism>
<name>A0A0A9BDY3_ARUDO</name>
<reference evidence="1" key="2">
    <citation type="journal article" date="2015" name="Data Brief">
        <title>Shoot transcriptome of the giant reed, Arundo donax.</title>
        <authorList>
            <person name="Barrero R.A."/>
            <person name="Guerrero F.D."/>
            <person name="Moolhuijzen P."/>
            <person name="Goolsby J.A."/>
            <person name="Tidwell J."/>
            <person name="Bellgard S.E."/>
            <person name="Bellgard M.I."/>
        </authorList>
    </citation>
    <scope>NUCLEOTIDE SEQUENCE</scope>
    <source>
        <tissue evidence="1">Shoot tissue taken approximately 20 cm above the soil surface</tissue>
    </source>
</reference>
<evidence type="ECO:0000313" key="1">
    <source>
        <dbReference type="EMBL" id="JAD61536.1"/>
    </source>
</evidence>
<protein>
    <submittedName>
        <fullName evidence="1">Uncharacterized protein</fullName>
    </submittedName>
</protein>
<dbReference type="AlphaFoldDB" id="A0A0A9BDY3"/>
<proteinExistence type="predicted"/>
<sequence>MTRTLKLARIKSYGDISWIISTLVWIEQVRLKCLTTPTHPEPVHIEQHALNIKIPHSIQQTYQVNICIYPHGYT</sequence>
<reference evidence="1" key="1">
    <citation type="submission" date="2014-09" db="EMBL/GenBank/DDBJ databases">
        <authorList>
            <person name="Magalhaes I.L.F."/>
            <person name="Oliveira U."/>
            <person name="Santos F.R."/>
            <person name="Vidigal T.H.D.A."/>
            <person name="Brescovit A.D."/>
            <person name="Santos A.J."/>
        </authorList>
    </citation>
    <scope>NUCLEOTIDE SEQUENCE</scope>
    <source>
        <tissue evidence="1">Shoot tissue taken approximately 20 cm above the soil surface</tissue>
    </source>
</reference>
<dbReference type="EMBL" id="GBRH01236359">
    <property type="protein sequence ID" value="JAD61536.1"/>
    <property type="molecule type" value="Transcribed_RNA"/>
</dbReference>